<dbReference type="PROSITE" id="PS51257">
    <property type="entry name" value="PROKAR_LIPOPROTEIN"/>
    <property type="match status" value="1"/>
</dbReference>
<dbReference type="AlphaFoldDB" id="A0A852TYT4"/>
<comment type="caution">
    <text evidence="2">The sequence shown here is derived from an EMBL/GenBank/DDBJ whole genome shotgun (WGS) entry which is preliminary data.</text>
</comment>
<protein>
    <recommendedName>
        <fullName evidence="4">Lipoprotein</fullName>
    </recommendedName>
</protein>
<evidence type="ECO:0000313" key="3">
    <source>
        <dbReference type="Proteomes" id="UP000589036"/>
    </source>
</evidence>
<sequence length="183" mass="19984">MRRLTKQVFTAAALVIAVLGLAACEASSREEESDRQQSGYDQLVAGQPAESMDYSPTRETINFWIETWSEPNKLSYVYLQNADGEMIGYYVLKGLPVSYCAMLTPNYEILDPTQGGVSVPAPGMDGAYYSGQQCDSYYGQDATTGAYIEYTAGMGINVLLYDKPLPRQDAQPLGPTSVGDVED</sequence>
<reference evidence="2 3" key="1">
    <citation type="submission" date="2020-07" db="EMBL/GenBank/DDBJ databases">
        <title>Sequencing the genomes of 1000 actinobacteria strains.</title>
        <authorList>
            <person name="Klenk H.-P."/>
        </authorList>
    </citation>
    <scope>NUCLEOTIDE SEQUENCE [LARGE SCALE GENOMIC DNA]</scope>
    <source>
        <strain evidence="2 3">CXB654</strain>
    </source>
</reference>
<dbReference type="Proteomes" id="UP000589036">
    <property type="component" value="Unassembled WGS sequence"/>
</dbReference>
<keyword evidence="3" id="KW-1185">Reference proteome</keyword>
<evidence type="ECO:0008006" key="4">
    <source>
        <dbReference type="Google" id="ProtNLM"/>
    </source>
</evidence>
<feature type="signal peptide" evidence="1">
    <location>
        <begin position="1"/>
        <end position="22"/>
    </location>
</feature>
<name>A0A852TYT4_9ACTN</name>
<accession>A0A852TYT4</accession>
<feature type="chain" id="PRO_5039173233" description="Lipoprotein" evidence="1">
    <location>
        <begin position="23"/>
        <end position="183"/>
    </location>
</feature>
<keyword evidence="1" id="KW-0732">Signal</keyword>
<organism evidence="2 3">
    <name type="scientific">Spinactinospora alkalitolerans</name>
    <dbReference type="NCBI Taxonomy" id="687207"/>
    <lineage>
        <taxon>Bacteria</taxon>
        <taxon>Bacillati</taxon>
        <taxon>Actinomycetota</taxon>
        <taxon>Actinomycetes</taxon>
        <taxon>Streptosporangiales</taxon>
        <taxon>Nocardiopsidaceae</taxon>
        <taxon>Spinactinospora</taxon>
    </lineage>
</organism>
<proteinExistence type="predicted"/>
<evidence type="ECO:0000313" key="2">
    <source>
        <dbReference type="EMBL" id="NYE48162.1"/>
    </source>
</evidence>
<dbReference type="EMBL" id="JACCCC010000001">
    <property type="protein sequence ID" value="NYE48162.1"/>
    <property type="molecule type" value="Genomic_DNA"/>
</dbReference>
<dbReference type="RefSeq" id="WP_179643995.1">
    <property type="nucleotide sequence ID" value="NZ_BAAAYY010000016.1"/>
</dbReference>
<evidence type="ECO:0000256" key="1">
    <source>
        <dbReference type="SAM" id="SignalP"/>
    </source>
</evidence>
<gene>
    <name evidence="2" type="ORF">HDA32_003282</name>
</gene>